<dbReference type="OrthoDB" id="315488at2157"/>
<evidence type="ECO:0000313" key="1">
    <source>
        <dbReference type="EMBL" id="PAU84586.1"/>
    </source>
</evidence>
<organism evidence="1 2">
    <name type="scientific">Halorubrum salipaludis</name>
    <dbReference type="NCBI Taxonomy" id="2032630"/>
    <lineage>
        <taxon>Archaea</taxon>
        <taxon>Methanobacteriati</taxon>
        <taxon>Methanobacteriota</taxon>
        <taxon>Stenosarchaea group</taxon>
        <taxon>Halobacteria</taxon>
        <taxon>Halobacteriales</taxon>
        <taxon>Haloferacaceae</taxon>
        <taxon>Halorubrum</taxon>
    </lineage>
</organism>
<dbReference type="EMBL" id="NSKC01000002">
    <property type="protein sequence ID" value="PAU84586.1"/>
    <property type="molecule type" value="Genomic_DNA"/>
</dbReference>
<dbReference type="Proteomes" id="UP000218083">
    <property type="component" value="Unassembled WGS sequence"/>
</dbReference>
<dbReference type="AlphaFoldDB" id="A0A2A2FGL4"/>
<sequence>MSDGESTPVFERGDVVYGVDPFKRAGVARPWLIVSNHEGRPFHGDQYVALTLTTKSWMDGLIEVPAESWIRGGTPDESRIVPWGVQSLGRADIDFWQGRLLSELVDAAVEALVDEIRQRSHTGARPFQASATDSAP</sequence>
<comment type="caution">
    <text evidence="1">The sequence shown here is derived from an EMBL/GenBank/DDBJ whole genome shotgun (WGS) entry which is preliminary data.</text>
</comment>
<dbReference type="SUPFAM" id="SSF50118">
    <property type="entry name" value="Cell growth inhibitor/plasmid maintenance toxic component"/>
    <property type="match status" value="1"/>
</dbReference>
<accession>A0A2A2FGL4</accession>
<reference evidence="1 2" key="1">
    <citation type="submission" date="2017-08" db="EMBL/GenBank/DDBJ databases">
        <title>The strain WRN001 was isolated from Binhai saline alkaline soil, Tianjin, China.</title>
        <authorList>
            <person name="Liu D."/>
            <person name="Zhang G."/>
        </authorList>
    </citation>
    <scope>NUCLEOTIDE SEQUENCE [LARGE SCALE GENOMIC DNA]</scope>
    <source>
        <strain evidence="1 2">WN019</strain>
    </source>
</reference>
<evidence type="ECO:0000313" key="2">
    <source>
        <dbReference type="Proteomes" id="UP000218083"/>
    </source>
</evidence>
<keyword evidence="2" id="KW-1185">Reference proteome</keyword>
<protein>
    <submittedName>
        <fullName evidence="1">Growth inhibitor</fullName>
    </submittedName>
</protein>
<proteinExistence type="predicted"/>
<name>A0A2A2FGL4_9EURY</name>
<gene>
    <name evidence="1" type="ORF">CK500_03475</name>
</gene>